<proteinExistence type="predicted"/>
<keyword evidence="1" id="KW-0812">Transmembrane</keyword>
<dbReference type="eggNOG" id="ENOG5033RWM">
    <property type="taxonomic scope" value="Bacteria"/>
</dbReference>
<dbReference type="HOGENOM" id="CLU_1667919_0_0_6"/>
<gene>
    <name evidence="2" type="ORF">OM33_20950</name>
</gene>
<evidence type="ECO:0000313" key="2">
    <source>
        <dbReference type="EMBL" id="AIY67489.1"/>
    </source>
</evidence>
<dbReference type="OrthoDB" id="6309652at2"/>
<feature type="transmembrane region" description="Helical" evidence="1">
    <location>
        <begin position="21"/>
        <end position="41"/>
    </location>
</feature>
<dbReference type="KEGG" id="pseo:OM33_20950"/>
<dbReference type="RefSeq" id="WP_040136523.1">
    <property type="nucleotide sequence ID" value="NZ_CP009889.1"/>
</dbReference>
<sequence length="158" mass="17633">MYFQKLSNDEAVYRVTGIAKVLLRLLSLVFLLVGIASVLGSGSARSLPIWVSGLFCWLGWIGVFGGYICRINLSSQTIQLKASNLYTIFDRVYRLADIKGFRTMTAQASTQTYRVYMVLNNGTHVAVANHKERGIALNVCKNMAEFTGKPYENNLPEL</sequence>
<keyword evidence="3" id="KW-1185">Reference proteome</keyword>
<feature type="transmembrane region" description="Helical" evidence="1">
    <location>
        <begin position="47"/>
        <end position="69"/>
    </location>
</feature>
<keyword evidence="1" id="KW-1133">Transmembrane helix</keyword>
<evidence type="ECO:0000256" key="1">
    <source>
        <dbReference type="SAM" id="Phobius"/>
    </source>
</evidence>
<protein>
    <submittedName>
        <fullName evidence="2">Uncharacterized protein</fullName>
    </submittedName>
</protein>
<evidence type="ECO:0000313" key="3">
    <source>
        <dbReference type="Proteomes" id="UP000030341"/>
    </source>
</evidence>
<organism evidence="2 3">
    <name type="scientific">Pseudoalteromonas piratica</name>
    <dbReference type="NCBI Taxonomy" id="1348114"/>
    <lineage>
        <taxon>Bacteria</taxon>
        <taxon>Pseudomonadati</taxon>
        <taxon>Pseudomonadota</taxon>
        <taxon>Gammaproteobacteria</taxon>
        <taxon>Alteromonadales</taxon>
        <taxon>Pseudoalteromonadaceae</taxon>
        <taxon>Pseudoalteromonas</taxon>
    </lineage>
</organism>
<name>A0A0A7ELI1_9GAMM</name>
<dbReference type="EMBL" id="CP009889">
    <property type="protein sequence ID" value="AIY67489.1"/>
    <property type="molecule type" value="Genomic_DNA"/>
</dbReference>
<keyword evidence="1" id="KW-0472">Membrane</keyword>
<dbReference type="AlphaFoldDB" id="A0A0A7ELI1"/>
<dbReference type="Proteomes" id="UP000030341">
    <property type="component" value="Chromosome 2"/>
</dbReference>
<accession>A0A0A7ELI1</accession>
<reference evidence="2 3" key="1">
    <citation type="submission" date="2014-11" db="EMBL/GenBank/DDBJ databases">
        <title>Complete Genome Sequence of Pseudoalteromonas sp. Strain OCN003 Isolated from Kaneohe Bay, Oahu, Hawaii.</title>
        <authorList>
            <person name="Beurmann S."/>
            <person name="Videau P."/>
            <person name="Ushijima B."/>
            <person name="Smith A.M."/>
            <person name="Aeby G.S."/>
            <person name="Callahan S.M."/>
            <person name="Belcaid M."/>
        </authorList>
    </citation>
    <scope>NUCLEOTIDE SEQUENCE [LARGE SCALE GENOMIC DNA]</scope>
    <source>
        <strain evidence="2 3">OCN003</strain>
    </source>
</reference>